<dbReference type="EMBL" id="MRWD01000050">
    <property type="protein sequence ID" value="ORJ19750.1"/>
    <property type="molecule type" value="Genomic_DNA"/>
</dbReference>
<evidence type="ECO:0000313" key="2">
    <source>
        <dbReference type="Proteomes" id="UP000192722"/>
    </source>
</evidence>
<gene>
    <name evidence="1" type="ORF">BS639_18570</name>
</gene>
<dbReference type="Proteomes" id="UP000192722">
    <property type="component" value="Unassembled WGS sequence"/>
</dbReference>
<sequence>MKFFQDDKMKEVISNYTQELVSFQNSQHTKPISDFSKMRTDLVILILNHFISDQSSWDESCPYNIKRISNKLTKELEYQEFDEDSLSLVF</sequence>
<evidence type="ECO:0000313" key="1">
    <source>
        <dbReference type="EMBL" id="ORJ19750.1"/>
    </source>
</evidence>
<name>A0ABX3TX47_9GAMM</name>
<protein>
    <submittedName>
        <fullName evidence="1">Uncharacterized protein</fullName>
    </submittedName>
</protein>
<keyword evidence="2" id="KW-1185">Reference proteome</keyword>
<organism evidence="1 2">
    <name type="scientific">Rouxiella silvae</name>
    <dbReference type="NCBI Taxonomy" id="1646373"/>
    <lineage>
        <taxon>Bacteria</taxon>
        <taxon>Pseudomonadati</taxon>
        <taxon>Pseudomonadota</taxon>
        <taxon>Gammaproteobacteria</taxon>
        <taxon>Enterobacterales</taxon>
        <taxon>Yersiniaceae</taxon>
        <taxon>Rouxiella</taxon>
    </lineage>
</organism>
<reference evidence="1 2" key="1">
    <citation type="journal article" date="2017" name="Int. J. Syst. Evol. Microbiol.">
        <title>Rouxiella badensis sp. nov. and Rouxiella silvae sp. nov. isolated from peat bog soil in Germany and emendation of the genus description.</title>
        <authorList>
            <person name="Le Fleche-Mateos A."/>
            <person name="Kugler J.H."/>
            <person name="Hansen S.H."/>
            <person name="Syldatk C."/>
            <person name="Hausmann R."/>
            <person name="Lomprez F."/>
            <person name="Vandenbogaert M."/>
            <person name="Manuguerra J.C."/>
            <person name="Grimont P.A."/>
        </authorList>
    </citation>
    <scope>NUCLEOTIDE SEQUENCE [LARGE SCALE GENOMIC DNA]</scope>
    <source>
        <strain evidence="1 2">213</strain>
    </source>
</reference>
<proteinExistence type="predicted"/>
<comment type="caution">
    <text evidence="1">The sequence shown here is derived from an EMBL/GenBank/DDBJ whole genome shotgun (WGS) entry which is preliminary data.</text>
</comment>
<accession>A0ABX3TX47</accession>